<gene>
    <name evidence="2" type="ORF">PCOR1329_LOCUS24969</name>
</gene>
<name>A0ABN9RZD5_9DINO</name>
<evidence type="ECO:0000256" key="1">
    <source>
        <dbReference type="SAM" id="MobiDB-lite"/>
    </source>
</evidence>
<feature type="region of interest" description="Disordered" evidence="1">
    <location>
        <begin position="1"/>
        <end position="36"/>
    </location>
</feature>
<reference evidence="2" key="1">
    <citation type="submission" date="2023-10" db="EMBL/GenBank/DDBJ databases">
        <authorList>
            <person name="Chen Y."/>
            <person name="Shah S."/>
            <person name="Dougan E. K."/>
            <person name="Thang M."/>
            <person name="Chan C."/>
        </authorList>
    </citation>
    <scope>NUCLEOTIDE SEQUENCE [LARGE SCALE GENOMIC DNA]</scope>
</reference>
<dbReference type="EMBL" id="CAUYUJ010008668">
    <property type="protein sequence ID" value="CAK0824595.1"/>
    <property type="molecule type" value="Genomic_DNA"/>
</dbReference>
<feature type="compositionally biased region" description="Polar residues" evidence="1">
    <location>
        <begin position="1"/>
        <end position="28"/>
    </location>
</feature>
<evidence type="ECO:0000313" key="2">
    <source>
        <dbReference type="EMBL" id="CAK0824595.1"/>
    </source>
</evidence>
<comment type="caution">
    <text evidence="2">The sequence shown here is derived from an EMBL/GenBank/DDBJ whole genome shotgun (WGS) entry which is preliminary data.</text>
</comment>
<protein>
    <submittedName>
        <fullName evidence="2">Uncharacterized protein</fullName>
    </submittedName>
</protein>
<accession>A0ABN9RZD5</accession>
<sequence length="189" mass="20724">MRFSSPIGTRQDTMTFSSPMRVPSKNTMSSSAGFSRSSLLPDQWQATGTAQRCSSSPCLTHNGGSLPPVASPDGAASRHRDINFNDIREMRQSINPLAARLSSRANARGALGESGSEWKSAQSMRLAKRMHIRSDLSPVQKYPEAALASQNIGWHVDRGDVSPKRSLVGLKECPMQKWKIDLTEKKVIL</sequence>
<keyword evidence="3" id="KW-1185">Reference proteome</keyword>
<organism evidence="2 3">
    <name type="scientific">Prorocentrum cordatum</name>
    <dbReference type="NCBI Taxonomy" id="2364126"/>
    <lineage>
        <taxon>Eukaryota</taxon>
        <taxon>Sar</taxon>
        <taxon>Alveolata</taxon>
        <taxon>Dinophyceae</taxon>
        <taxon>Prorocentrales</taxon>
        <taxon>Prorocentraceae</taxon>
        <taxon>Prorocentrum</taxon>
    </lineage>
</organism>
<dbReference type="Proteomes" id="UP001189429">
    <property type="component" value="Unassembled WGS sequence"/>
</dbReference>
<proteinExistence type="predicted"/>
<evidence type="ECO:0000313" key="3">
    <source>
        <dbReference type="Proteomes" id="UP001189429"/>
    </source>
</evidence>